<dbReference type="Proteomes" id="UP001610446">
    <property type="component" value="Unassembled WGS sequence"/>
</dbReference>
<comment type="caution">
    <text evidence="1">The sequence shown here is derived from an EMBL/GenBank/DDBJ whole genome shotgun (WGS) entry which is preliminary data.</text>
</comment>
<evidence type="ECO:0000313" key="1">
    <source>
        <dbReference type="EMBL" id="KAL2845284.1"/>
    </source>
</evidence>
<dbReference type="EMBL" id="JBFXLU010000073">
    <property type="protein sequence ID" value="KAL2845284.1"/>
    <property type="molecule type" value="Genomic_DNA"/>
</dbReference>
<evidence type="ECO:0000313" key="2">
    <source>
        <dbReference type="Proteomes" id="UP001610446"/>
    </source>
</evidence>
<gene>
    <name evidence="1" type="ORF">BJY01DRAFT_214369</name>
</gene>
<reference evidence="1 2" key="1">
    <citation type="submission" date="2024-07" db="EMBL/GenBank/DDBJ databases">
        <title>Section-level genome sequencing and comparative genomics of Aspergillus sections Usti and Cavernicolus.</title>
        <authorList>
            <consortium name="Lawrence Berkeley National Laboratory"/>
            <person name="Nybo J.L."/>
            <person name="Vesth T.C."/>
            <person name="Theobald S."/>
            <person name="Frisvad J.C."/>
            <person name="Larsen T.O."/>
            <person name="Kjaerboelling I."/>
            <person name="Rothschild-Mancinelli K."/>
            <person name="Lyhne E.K."/>
            <person name="Kogle M.E."/>
            <person name="Barry K."/>
            <person name="Clum A."/>
            <person name="Na H."/>
            <person name="Ledsgaard L."/>
            <person name="Lin J."/>
            <person name="Lipzen A."/>
            <person name="Kuo A."/>
            <person name="Riley R."/>
            <person name="Mondo S."/>
            <person name="Labutti K."/>
            <person name="Haridas S."/>
            <person name="Pangalinan J."/>
            <person name="Salamov A.A."/>
            <person name="Simmons B.A."/>
            <person name="Magnuson J.K."/>
            <person name="Chen J."/>
            <person name="Drula E."/>
            <person name="Henrissat B."/>
            <person name="Wiebenga A."/>
            <person name="Lubbers R.J."/>
            <person name="Gomes A.C."/>
            <person name="Makela M.R."/>
            <person name="Stajich J."/>
            <person name="Grigoriev I.V."/>
            <person name="Mortensen U.H."/>
            <person name="De Vries R.P."/>
            <person name="Baker S.E."/>
            <person name="Andersen M.R."/>
        </authorList>
    </citation>
    <scope>NUCLEOTIDE SEQUENCE [LARGE SCALE GENOMIC DNA]</scope>
    <source>
        <strain evidence="1 2">CBS 123904</strain>
    </source>
</reference>
<accession>A0ABR4JZ83</accession>
<sequence length="58" mass="6852">MIFRIRSMGITIVLAFFTMIIGCPVQMRTETLIMALHRRPLCKKNYWIAMDSHIGRLR</sequence>
<protein>
    <submittedName>
        <fullName evidence="1">Uncharacterized protein</fullName>
    </submittedName>
</protein>
<proteinExistence type="predicted"/>
<keyword evidence="2" id="KW-1185">Reference proteome</keyword>
<name>A0ABR4JZ83_9EURO</name>
<organism evidence="1 2">
    <name type="scientific">Aspergillus pseudoustus</name>
    <dbReference type="NCBI Taxonomy" id="1810923"/>
    <lineage>
        <taxon>Eukaryota</taxon>
        <taxon>Fungi</taxon>
        <taxon>Dikarya</taxon>
        <taxon>Ascomycota</taxon>
        <taxon>Pezizomycotina</taxon>
        <taxon>Eurotiomycetes</taxon>
        <taxon>Eurotiomycetidae</taxon>
        <taxon>Eurotiales</taxon>
        <taxon>Aspergillaceae</taxon>
        <taxon>Aspergillus</taxon>
        <taxon>Aspergillus subgen. Nidulantes</taxon>
    </lineage>
</organism>
<dbReference type="PROSITE" id="PS51257">
    <property type="entry name" value="PROKAR_LIPOPROTEIN"/>
    <property type="match status" value="1"/>
</dbReference>